<dbReference type="InterPro" id="IPR036249">
    <property type="entry name" value="Thioredoxin-like_sf"/>
</dbReference>
<dbReference type="Gene3D" id="1.20.1050.10">
    <property type="match status" value="1"/>
</dbReference>
<dbReference type="InterPro" id="IPR010987">
    <property type="entry name" value="Glutathione-S-Trfase_C-like"/>
</dbReference>
<dbReference type="Pfam" id="PF00043">
    <property type="entry name" value="GST_C"/>
    <property type="match status" value="1"/>
</dbReference>
<dbReference type="RefSeq" id="WP_261739677.1">
    <property type="nucleotide sequence ID" value="NZ_JBINXA010000007.1"/>
</dbReference>
<accession>A0ABW7LX74</accession>
<gene>
    <name evidence="3" type="ORF">ACHMWK_04805</name>
</gene>
<reference evidence="3 4" key="1">
    <citation type="submission" date="2024-10" db="EMBL/GenBank/DDBJ databases">
        <title>Aeromonas and Pseudomonas from the Cagarras Archipelago, Rio de Janeiro, Brazil.</title>
        <authorList>
            <person name="Canellas A.L.B."/>
            <person name="Laport M.S."/>
        </authorList>
    </citation>
    <scope>NUCLEOTIDE SEQUENCE [LARGE SCALE GENOMIC DNA]</scope>
    <source>
        <strain evidence="3 4">CPF-4</strain>
    </source>
</reference>
<name>A0ABW7LX74_9PSED</name>
<dbReference type="CDD" id="cd03057">
    <property type="entry name" value="GST_N_Beta"/>
    <property type="match status" value="1"/>
</dbReference>
<dbReference type="PANTHER" id="PTHR44051">
    <property type="entry name" value="GLUTATHIONE S-TRANSFERASE-RELATED"/>
    <property type="match status" value="1"/>
</dbReference>
<dbReference type="Pfam" id="PF13409">
    <property type="entry name" value="GST_N_2"/>
    <property type="match status" value="1"/>
</dbReference>
<dbReference type="PROSITE" id="PS50405">
    <property type="entry name" value="GST_CTER"/>
    <property type="match status" value="1"/>
</dbReference>
<comment type="caution">
    <text evidence="3">The sequence shown here is derived from an EMBL/GenBank/DDBJ whole genome shotgun (WGS) entry which is preliminary data.</text>
</comment>
<dbReference type="InterPro" id="IPR004045">
    <property type="entry name" value="Glutathione_S-Trfase_N"/>
</dbReference>
<dbReference type="SFLD" id="SFLDG00358">
    <property type="entry name" value="Main_(cytGST)"/>
    <property type="match status" value="1"/>
</dbReference>
<evidence type="ECO:0000313" key="3">
    <source>
        <dbReference type="EMBL" id="MFH6565301.1"/>
    </source>
</evidence>
<feature type="domain" description="GST C-terminal" evidence="2">
    <location>
        <begin position="87"/>
        <end position="218"/>
    </location>
</feature>
<dbReference type="InterPro" id="IPR040079">
    <property type="entry name" value="Glutathione_S-Trfase"/>
</dbReference>
<dbReference type="SFLD" id="SFLDS00019">
    <property type="entry name" value="Glutathione_Transferase_(cytos"/>
    <property type="match status" value="1"/>
</dbReference>
<dbReference type="Proteomes" id="UP001609821">
    <property type="component" value="Unassembled WGS sequence"/>
</dbReference>
<dbReference type="SFLD" id="SFLDG01150">
    <property type="entry name" value="Main.1:_Beta-like"/>
    <property type="match status" value="1"/>
</dbReference>
<keyword evidence="4" id="KW-1185">Reference proteome</keyword>
<dbReference type="Gene3D" id="3.40.30.10">
    <property type="entry name" value="Glutaredoxin"/>
    <property type="match status" value="1"/>
</dbReference>
<dbReference type="InterPro" id="IPR036282">
    <property type="entry name" value="Glutathione-S-Trfase_C_sf"/>
</dbReference>
<dbReference type="PROSITE" id="PS50404">
    <property type="entry name" value="GST_NTER"/>
    <property type="match status" value="1"/>
</dbReference>
<dbReference type="CDD" id="cd03188">
    <property type="entry name" value="GST_C_Beta"/>
    <property type="match status" value="1"/>
</dbReference>
<protein>
    <submittedName>
        <fullName evidence="3">Glutathione S-transferase N-terminal domain-containing protein</fullName>
    </submittedName>
</protein>
<dbReference type="InterPro" id="IPR004046">
    <property type="entry name" value="GST_C"/>
</dbReference>
<evidence type="ECO:0000259" key="2">
    <source>
        <dbReference type="PROSITE" id="PS50405"/>
    </source>
</evidence>
<evidence type="ECO:0000259" key="1">
    <source>
        <dbReference type="PROSITE" id="PS50404"/>
    </source>
</evidence>
<sequence length="231" mass="25695">MLTLFYAAGASSMAPHILLHEAGVPFRAERVDLASKTWTDGDYNLINPKSYVPALRLEDGDMLTECLVILTYIADLAPAKTLLAPPGDVRRHHEMEWLSFIATELHKNFITPERHGGVAANFLSKTVEGQAATQVHVSPRLDYVDRCLEGRCFLMGETFTAPDAYLFVMLSWARRIGLDLAPWPNLEVFATRVTSMDSVQKTIQIEGPPHSLRPAGDEFHIASGRQHTLRG</sequence>
<dbReference type="PANTHER" id="PTHR44051:SF8">
    <property type="entry name" value="GLUTATHIONE S-TRANSFERASE GSTA"/>
    <property type="match status" value="1"/>
</dbReference>
<dbReference type="EMBL" id="JBINXB010000004">
    <property type="protein sequence ID" value="MFH6565301.1"/>
    <property type="molecule type" value="Genomic_DNA"/>
</dbReference>
<dbReference type="SUPFAM" id="SSF52833">
    <property type="entry name" value="Thioredoxin-like"/>
    <property type="match status" value="1"/>
</dbReference>
<organism evidence="3 4">
    <name type="scientific">Pseudomonas kulmbachensis</name>
    <dbReference type="NCBI Taxonomy" id="3043408"/>
    <lineage>
        <taxon>Bacteria</taxon>
        <taxon>Pseudomonadati</taxon>
        <taxon>Pseudomonadota</taxon>
        <taxon>Gammaproteobacteria</taxon>
        <taxon>Pseudomonadales</taxon>
        <taxon>Pseudomonadaceae</taxon>
        <taxon>Pseudomonas</taxon>
    </lineage>
</organism>
<evidence type="ECO:0000313" key="4">
    <source>
        <dbReference type="Proteomes" id="UP001609821"/>
    </source>
</evidence>
<proteinExistence type="predicted"/>
<dbReference type="SUPFAM" id="SSF47616">
    <property type="entry name" value="GST C-terminal domain-like"/>
    <property type="match status" value="1"/>
</dbReference>
<feature type="domain" description="GST N-terminal" evidence="1">
    <location>
        <begin position="1"/>
        <end position="81"/>
    </location>
</feature>